<evidence type="ECO:0000313" key="2">
    <source>
        <dbReference type="Proteomes" id="UP001148662"/>
    </source>
</evidence>
<sequence length="1242" mass="138142">MTLTKLLYLFFLAIPCSCATPWRTFVAPHSPNRSADDAPLLTAALTEGQILSNATILFQKGVTYNIFSPVKFPVLQNVEVAIEGNITYPTDIATIQGMPPTYPGAWFAFSGGENVTLRGSSDPQWGWVDAHGQAWWDTQQQTNRPHGWAFSNIQGGVIQDMKLWKPIGWNFATSGSSNLHIFNNKIVAVSDTTSFPFNTDGKYRVSPEAANISHHATGFSAGGTNLLFENNHVQNGDDCLTVGNGAKNILWRSSYCEGGHGLSIGSLGEDGQVADVENIFIESTVMNNTLYAARFKSWTGGNGFARNVTWKDITFHSVPFPIYVTQNYWDQEDGPKPNSTSLNNTHVEDFLFDGFTGTIEDKPFVEGSCVTDPCWYAVPGATGKEVIILDLYPGTGADSPSMNGATSAVDRVATDTTRTLSTNPHIVLADVRMALESPYFLYLPRATHDLVIIDHGLPNIRAIANWPVWTRPPPGSPSNPCYRISEAPKKGLGMFARRAIKRGELIAQERPVYASTGALRVLDDQGSLTGAFWKRVSAGRKPLRGTLATNFLQIDMSPEPDPTVTYVGCFPVLSRANHACTPCANYFFSFTNFTGQLWALRDIAEGEEITISYCDLAEPKETRQTYLRDQFFFDCTCATCSLPNEEAKQSDARRRMLKSLLQPLERIELSVTRQQLDAGLAWAQEEHLPVHHAQILFYGSTLLTLKGTNPSVIRNWMQRARALYVIFVFLISITLNGVHGALRWQEEAAPSQYLLTEPLASEWKLDSPGNVETLYDVARDPAFQNYQLRITKPRLCDPSVTQYSGYLDISEARHLFFWFFESRNSPEDAPLMLWLNGGPGGSTIAAGLLFEHGPCSVAPDGNRTIRNDYAWNEKVNIIYLDQPIGTGYSYATDGTTVNRLEDVAIDVYAFLQIFLHRFPQYAHLPFHIAAESWGGHYAPHIAHHIFTQNRYYQAEKVAINLASVILANGLTEPASQFEMVPQYVCMDAPYPIRDWDDPQCVAMRAALPSCVQAIHACYRAPTWTAVCNAATVYCWPTYVSFPILNTGKNPYDIREECNITETTLCYPEFDPISRWLNRTETKVALGVDPAYDFQVINNTVAESFYYQGQAMLNSASLLPGLINSGVRVLAYAGNTDAVCNHMGIELWMTRLEHWYHEEFESTLSIPWMLESGFHVGMVHAAGPGAGNVTFVQIFDAGHMAPHDQPQATLDMISRWVDNVPVAQLPWNSRPQDTLSSSQSRSQ</sequence>
<protein>
    <submittedName>
        <fullName evidence="1">Uncharacterized protein</fullName>
    </submittedName>
</protein>
<dbReference type="EMBL" id="JANHOG010000248">
    <property type="protein sequence ID" value="KAJ3556355.1"/>
    <property type="molecule type" value="Genomic_DNA"/>
</dbReference>
<gene>
    <name evidence="1" type="ORF">NM688_g2075</name>
</gene>
<accession>A0ACC1T9W0</accession>
<dbReference type="Proteomes" id="UP001148662">
    <property type="component" value="Unassembled WGS sequence"/>
</dbReference>
<reference evidence="1" key="1">
    <citation type="submission" date="2022-07" db="EMBL/GenBank/DDBJ databases">
        <title>Genome Sequence of Phlebia brevispora.</title>
        <authorList>
            <person name="Buettner E."/>
        </authorList>
    </citation>
    <scope>NUCLEOTIDE SEQUENCE</scope>
    <source>
        <strain evidence="1">MPL23</strain>
    </source>
</reference>
<proteinExistence type="predicted"/>
<evidence type="ECO:0000313" key="1">
    <source>
        <dbReference type="EMBL" id="KAJ3556355.1"/>
    </source>
</evidence>
<organism evidence="1 2">
    <name type="scientific">Phlebia brevispora</name>
    <dbReference type="NCBI Taxonomy" id="194682"/>
    <lineage>
        <taxon>Eukaryota</taxon>
        <taxon>Fungi</taxon>
        <taxon>Dikarya</taxon>
        <taxon>Basidiomycota</taxon>
        <taxon>Agaricomycotina</taxon>
        <taxon>Agaricomycetes</taxon>
        <taxon>Polyporales</taxon>
        <taxon>Meruliaceae</taxon>
        <taxon>Phlebia</taxon>
    </lineage>
</organism>
<comment type="caution">
    <text evidence="1">The sequence shown here is derived from an EMBL/GenBank/DDBJ whole genome shotgun (WGS) entry which is preliminary data.</text>
</comment>
<name>A0ACC1T9W0_9APHY</name>
<keyword evidence="2" id="KW-1185">Reference proteome</keyword>